<organism evidence="14 15">
    <name type="scientific">Kryptolebias marmoratus</name>
    <name type="common">Mangrove killifish</name>
    <name type="synonym">Rivulus marmoratus</name>
    <dbReference type="NCBI Taxonomy" id="37003"/>
    <lineage>
        <taxon>Eukaryota</taxon>
        <taxon>Metazoa</taxon>
        <taxon>Chordata</taxon>
        <taxon>Craniata</taxon>
        <taxon>Vertebrata</taxon>
        <taxon>Euteleostomi</taxon>
        <taxon>Actinopterygii</taxon>
        <taxon>Neopterygii</taxon>
        <taxon>Teleostei</taxon>
        <taxon>Neoteleostei</taxon>
        <taxon>Acanthomorphata</taxon>
        <taxon>Ovalentaria</taxon>
        <taxon>Atherinomorphae</taxon>
        <taxon>Cyprinodontiformes</taxon>
        <taxon>Rivulidae</taxon>
        <taxon>Kryptolebias</taxon>
    </lineage>
</organism>
<dbReference type="GO" id="GO:0072583">
    <property type="term" value="P:clathrin-dependent endocytosis"/>
    <property type="evidence" value="ECO:0007669"/>
    <property type="project" value="InterPro"/>
</dbReference>
<dbReference type="FunFam" id="3.30.310.10:FF:000004">
    <property type="entry name" value="AP-2 complex subunit alpha"/>
    <property type="match status" value="1"/>
</dbReference>
<dbReference type="SUPFAM" id="SSF48371">
    <property type="entry name" value="ARM repeat"/>
    <property type="match status" value="1"/>
</dbReference>
<evidence type="ECO:0000259" key="13">
    <source>
        <dbReference type="SMART" id="SM00809"/>
    </source>
</evidence>
<dbReference type="InterPro" id="IPR013041">
    <property type="entry name" value="Clathrin_app_Ig-like_sf"/>
</dbReference>
<dbReference type="FunFam" id="2.60.40.1230:FF:000003">
    <property type="entry name" value="AP-2 complex subunit alpha"/>
    <property type="match status" value="1"/>
</dbReference>
<evidence type="ECO:0000256" key="8">
    <source>
        <dbReference type="ARBA" id="ARBA00023136"/>
    </source>
</evidence>
<feature type="binding site" evidence="11">
    <location>
        <begin position="11"/>
        <end position="12"/>
    </location>
    <ligand>
        <name>a 1,2-diacyl-sn-glycero-3-phospho-(1D-myo-inositol-3,4,5-trisphosphate)</name>
        <dbReference type="ChEBI" id="CHEBI:57836"/>
    </ligand>
</feature>
<evidence type="ECO:0000256" key="5">
    <source>
        <dbReference type="ARBA" id="ARBA00022475"/>
    </source>
</evidence>
<comment type="similarity">
    <text evidence="3 10">Belongs to the adaptor complexes large subunit family.</text>
</comment>
<dbReference type="SUPFAM" id="SSF55711">
    <property type="entry name" value="Subdomain of clathrin and coatomer appendage domain"/>
    <property type="match status" value="1"/>
</dbReference>
<reference evidence="14" key="2">
    <citation type="submission" date="2025-09" db="UniProtKB">
        <authorList>
            <consortium name="Ensembl"/>
        </authorList>
    </citation>
    <scope>IDENTIFICATION</scope>
</reference>
<dbReference type="InterPro" id="IPR003164">
    <property type="entry name" value="Clathrin_a-adaptin_app_sub_C"/>
</dbReference>
<dbReference type="SMART" id="SM00809">
    <property type="entry name" value="Alpha_adaptinC2"/>
    <property type="match status" value="1"/>
</dbReference>
<protein>
    <recommendedName>
        <fullName evidence="10">AP-2 complex subunit alpha</fullName>
    </recommendedName>
</protein>
<dbReference type="InterPro" id="IPR017104">
    <property type="entry name" value="AP2_complex_asu"/>
</dbReference>
<dbReference type="GeneTree" id="ENSGT00950000182838"/>
<dbReference type="InterPro" id="IPR011989">
    <property type="entry name" value="ARM-like"/>
</dbReference>
<dbReference type="GO" id="GO:0006886">
    <property type="term" value="P:intracellular protein transport"/>
    <property type="evidence" value="ECO:0007669"/>
    <property type="project" value="UniProtKB-UniRule"/>
</dbReference>
<dbReference type="OMA" id="ILYEDQY"/>
<dbReference type="Proteomes" id="UP000264800">
    <property type="component" value="Unplaced"/>
</dbReference>
<keyword evidence="6 10" id="KW-0254">Endocytosis</keyword>
<feature type="binding site" evidence="11">
    <location>
        <position position="43"/>
    </location>
    <ligand>
        <name>a 1,2-diacyl-sn-glycero-3-phospho-(1D-myo-inositol-3,4,5-trisphosphate)</name>
        <dbReference type="ChEBI" id="CHEBI:57836"/>
    </ligand>
</feature>
<evidence type="ECO:0000313" key="14">
    <source>
        <dbReference type="Ensembl" id="ENSKMAP00000018013.1"/>
    </source>
</evidence>
<name>A0A3Q3AMG6_KRYMA</name>
<reference evidence="14" key="1">
    <citation type="submission" date="2025-08" db="UniProtKB">
        <authorList>
            <consortium name="Ensembl"/>
        </authorList>
    </citation>
    <scope>IDENTIFICATION</scope>
</reference>
<dbReference type="GO" id="GO:0030122">
    <property type="term" value="C:AP-2 adaptor complex"/>
    <property type="evidence" value="ECO:0007669"/>
    <property type="project" value="InterPro"/>
</dbReference>
<dbReference type="InterPro" id="IPR012295">
    <property type="entry name" value="TBP_dom_sf"/>
</dbReference>
<dbReference type="InterPro" id="IPR050840">
    <property type="entry name" value="Adaptor_Complx_Large_Subunit"/>
</dbReference>
<evidence type="ECO:0000256" key="3">
    <source>
        <dbReference type="ARBA" id="ARBA00006613"/>
    </source>
</evidence>
<keyword evidence="4 10" id="KW-0813">Transport</keyword>
<dbReference type="Gene3D" id="1.25.10.10">
    <property type="entry name" value="Leucine-rich Repeat Variant"/>
    <property type="match status" value="1"/>
</dbReference>
<evidence type="ECO:0000256" key="6">
    <source>
        <dbReference type="ARBA" id="ARBA00022583"/>
    </source>
</evidence>
<proteinExistence type="inferred from homology"/>
<accession>A0A3Q3AMG6</accession>
<dbReference type="AlphaFoldDB" id="A0A3Q3AMG6"/>
<feature type="domain" description="Clathrin adaptor alpha/beta/gamma-adaptin appendage Ig-like subdomain" evidence="13">
    <location>
        <begin position="678"/>
        <end position="788"/>
    </location>
</feature>
<evidence type="ECO:0000256" key="11">
    <source>
        <dbReference type="PIRSR" id="PIRSR037091-1"/>
    </source>
</evidence>
<comment type="subunit">
    <text evidence="10">Adaptor protein complex 2 (AP-2) is a heterotetramer composed of two large adaptins (alpha-type subunit AP2A1 or AP2A2 and beta-type subunit AP2B1), a medium adaptin (mu-type subunit AP2M1) and a small adaptin (sigma-type subunit AP2S1).</text>
</comment>
<dbReference type="Pfam" id="PF02296">
    <property type="entry name" value="Alpha_adaptin_C"/>
    <property type="match status" value="1"/>
</dbReference>
<dbReference type="PIRSF" id="PIRSF037091">
    <property type="entry name" value="AP2_complex_alpha"/>
    <property type="match status" value="1"/>
</dbReference>
<evidence type="ECO:0000313" key="15">
    <source>
        <dbReference type="Proteomes" id="UP000264800"/>
    </source>
</evidence>
<dbReference type="Gene3D" id="3.30.310.10">
    <property type="entry name" value="TATA-Binding Protein"/>
    <property type="match status" value="1"/>
</dbReference>
<evidence type="ECO:0000256" key="7">
    <source>
        <dbReference type="ARBA" id="ARBA00022927"/>
    </source>
</evidence>
<feature type="binding site" evidence="11">
    <location>
        <begin position="57"/>
        <end position="61"/>
    </location>
    <ligand>
        <name>a 1,2-diacyl-sn-glycero-3-phospho-(1D-myo-inositol-3,4,5-trisphosphate)</name>
        <dbReference type="ChEBI" id="CHEBI:57836"/>
    </ligand>
</feature>
<evidence type="ECO:0000256" key="10">
    <source>
        <dbReference type="PIRNR" id="PIRNR037091"/>
    </source>
</evidence>
<evidence type="ECO:0000256" key="4">
    <source>
        <dbReference type="ARBA" id="ARBA00022448"/>
    </source>
</evidence>
<dbReference type="SUPFAM" id="SSF49348">
    <property type="entry name" value="Clathrin adaptor appendage domain"/>
    <property type="match status" value="1"/>
</dbReference>
<dbReference type="GO" id="GO:0035615">
    <property type="term" value="F:clathrin adaptor activity"/>
    <property type="evidence" value="ECO:0007669"/>
    <property type="project" value="InterPro"/>
</dbReference>
<dbReference type="InterPro" id="IPR016024">
    <property type="entry name" value="ARM-type_fold"/>
</dbReference>
<evidence type="ECO:0000256" key="12">
    <source>
        <dbReference type="SAM" id="MobiDB-lite"/>
    </source>
</evidence>
<dbReference type="FunFam" id="1.25.10.10:FF:000020">
    <property type="entry name" value="AP-2 complex subunit alpha"/>
    <property type="match status" value="1"/>
</dbReference>
<keyword evidence="15" id="KW-1185">Reference proteome</keyword>
<evidence type="ECO:0000256" key="9">
    <source>
        <dbReference type="ARBA" id="ARBA00023176"/>
    </source>
</evidence>
<dbReference type="Pfam" id="PF01602">
    <property type="entry name" value="Adaptin_N"/>
    <property type="match status" value="1"/>
</dbReference>
<dbReference type="InterPro" id="IPR009028">
    <property type="entry name" value="Coatomer/calthrin_app_sub_C"/>
</dbReference>
<feature type="binding site" evidence="11">
    <location>
        <position position="53"/>
    </location>
    <ligand>
        <name>a 1,2-diacyl-sn-glycero-3-phospho-(1D-myo-inositol-3,4,5-trisphosphate)</name>
        <dbReference type="ChEBI" id="CHEBI:57836"/>
    </ligand>
</feature>
<feature type="compositionally biased region" description="Polar residues" evidence="12">
    <location>
        <begin position="635"/>
        <end position="649"/>
    </location>
</feature>
<evidence type="ECO:0000256" key="1">
    <source>
        <dbReference type="ARBA" id="ARBA00004236"/>
    </source>
</evidence>
<keyword evidence="9 10" id="KW-0168">Coated pit</keyword>
<keyword evidence="8 10" id="KW-0472">Membrane</keyword>
<dbReference type="Ensembl" id="ENSKMAT00000018265.1">
    <property type="protein sequence ID" value="ENSKMAP00000018013.1"/>
    <property type="gene ID" value="ENSKMAG00000013307.1"/>
</dbReference>
<comment type="function">
    <text evidence="10">Component of the adaptor protein complex 2 (AP-2). Adaptor protein complexes function in protein transport via transport vesicles in different membrane traffic pathways. Adaptor protein complexes are vesicle coat components and appear to be involved in cargo selection and vesicle formation. AP-2 is involved in clathrin-dependent endocytosis in which cargo proteins are incorporated into vesicles surrounded by clathrin (clathrin-coated vesicles, CCVs) which are destined for fusion with the early endosome. The clathrin lattice serves as a mechanical scaffold but is itself unable to bind directly to membrane components. Clathrin-associated adaptor protein (AP) complexes which can bind directly to both the clathrin lattice and to the lipid and protein components of membranes are considered to be the major clathrin adaptors contributing the CCV formation. AP-2 also serves as a cargo receptor to selectively sort the membrane proteins involved in receptor-mediated endocytosis. AP-2 seems to play a role in the recycling of synaptic vesicle membranes from the presynaptic surface. AP-2 recognizes Y-X-X-[FILMV] (Y-X-X-Phi) and [ED]-X-X-X-L-[LI] endocytosis signal motifs within the cytosolic tails of transmembrane cargo molecules. AP-2 may also play a role in maintaining normal post-endocytic trafficking through the ARF6-regulated, non-clathrin pathway. The AP-2 alpha subunit binds polyphosphoinositide-containing lipids, positioning AP-2 on the membrane. The AP-2 alpha subunit acts via its C-terminal appendage domain as a scaffolding platform for endocytic accessory proteins. The AP-2 alpha and AP-2 sigma subunits are thought to contribute to the recognition of the [ED]-X-X-X-L-[LI] motif.</text>
</comment>
<dbReference type="PANTHER" id="PTHR22780">
    <property type="entry name" value="ADAPTIN, ALPHA/GAMMA/EPSILON"/>
    <property type="match status" value="1"/>
</dbReference>
<sequence>MPAVSKGDGMRGLAVFISDIRNCKSKEAEVKRINKELANIRSKFKGDKALDGYSKKKYVCKLLFIFLLGHDIDFGHMEAVNLLSSNKYTEKQIGYLFISVLVNSNSDLIRLINNAIRNDLASRNPTFMNLALHCIANVGSREMAEAFVSDIPRILVAGETMDSVKQSAALCLLRLNRTSPDLVPMGEWTARVVHLLNDQHLGVVTAATSLITTLAQKSPEDFKTSVVLAVARLSRIVTSAAIDLQDYTYYFVAAPWLSVKLLRLLQCYPPPEDAALRSRLTECLETILNKVQEPPKSKKVQHSNAKNAVLFEAIALIIHHDSEPNLLVRACNQLGQFLQHRETNLRYLALESMCLLASSEFSHEAVKTHIETVINALKTERDVSVRQRAVDLLYAMCDRSNSKQIVAEMLSYLETADYSIREEIVLKVAILAEKYAVDYTWYVDTILNLIRIAGDYVSEEVWYRVIQIVINRDDVQGYAAKTVFEALQAPACHENLVKVGGYILGEFGNLIAGDPRSSPLVQFNLLHSKFHLCSVPTRALLLSAYIKFINLFPEVKGTIQDVLRSDSQLRNADVELQQRAVEYLRLSCIASTDILATVLEEMPPFPERESSILAKLKKKKGSSKLPDLDDVRRSVNGSTDHAENTEATETSVSNTVLAFSLYRTEPTGIITLPCDDDFRFVCKNNGVIYENQLLQIGLKSEYRQNLGRMYVFYGNKTSTQFLSFSSAVTSSDILKTHILQTVDPMIEGGAQVQQILNIECLSDFSDAPVLSIQFRYGGTLQNIAVKLPVMLNKFFQPTEMTSQDFFQRWKQLGAPRQEVQKIFKAQHQMDSDVAKAKLLGFGVALLDGVDPNPANFVGAGIVHSKTTQVGCLLRLEPNTQAQMYRLTLRTSKDSVSQRLCELLSDQF</sequence>
<keyword evidence="7 10" id="KW-0653">Protein transport</keyword>
<dbReference type="Gene3D" id="2.60.40.1230">
    <property type="match status" value="1"/>
</dbReference>
<comment type="subcellular location">
    <subcellularLocation>
        <location evidence="1">Cell membrane</location>
    </subcellularLocation>
    <subcellularLocation>
        <location evidence="2">Membrane</location>
        <location evidence="2">Coated pit</location>
        <topology evidence="2">Peripheral membrane protein</topology>
        <orientation evidence="2">Cytoplasmic side</orientation>
    </subcellularLocation>
</comment>
<feature type="region of interest" description="Disordered" evidence="12">
    <location>
        <begin position="622"/>
        <end position="649"/>
    </location>
</feature>
<dbReference type="Pfam" id="PF02883">
    <property type="entry name" value="Alpha_adaptinC2"/>
    <property type="match status" value="1"/>
</dbReference>
<dbReference type="InterPro" id="IPR002553">
    <property type="entry name" value="Clathrin/coatomer_adapt-like_N"/>
</dbReference>
<dbReference type="InterPro" id="IPR008152">
    <property type="entry name" value="Clathrin_a/b/g-adaptin_app_Ig"/>
</dbReference>
<keyword evidence="5" id="KW-1003">Cell membrane</keyword>
<evidence type="ECO:0000256" key="2">
    <source>
        <dbReference type="ARBA" id="ARBA00004277"/>
    </source>
</evidence>